<feature type="signal peptide" evidence="2">
    <location>
        <begin position="1"/>
        <end position="18"/>
    </location>
</feature>
<evidence type="ECO:0000313" key="4">
    <source>
        <dbReference type="EMBL" id="KAK7077243.1"/>
    </source>
</evidence>
<keyword evidence="2" id="KW-0732">Signal</keyword>
<dbReference type="InterPro" id="IPR000742">
    <property type="entry name" value="EGF"/>
</dbReference>
<protein>
    <recommendedName>
        <fullName evidence="3">EGF-like domain-containing protein</fullName>
    </recommendedName>
</protein>
<gene>
    <name evidence="4" type="ORF">SK128_015399</name>
</gene>
<organism evidence="4 5">
    <name type="scientific">Halocaridina rubra</name>
    <name type="common">Hawaiian red shrimp</name>
    <dbReference type="NCBI Taxonomy" id="373956"/>
    <lineage>
        <taxon>Eukaryota</taxon>
        <taxon>Metazoa</taxon>
        <taxon>Ecdysozoa</taxon>
        <taxon>Arthropoda</taxon>
        <taxon>Crustacea</taxon>
        <taxon>Multicrustacea</taxon>
        <taxon>Malacostraca</taxon>
        <taxon>Eumalacostraca</taxon>
        <taxon>Eucarida</taxon>
        <taxon>Decapoda</taxon>
        <taxon>Pleocyemata</taxon>
        <taxon>Caridea</taxon>
        <taxon>Atyoidea</taxon>
        <taxon>Atyidae</taxon>
        <taxon>Halocaridina</taxon>
    </lineage>
</organism>
<dbReference type="Proteomes" id="UP001381693">
    <property type="component" value="Unassembled WGS sequence"/>
</dbReference>
<reference evidence="4 5" key="1">
    <citation type="submission" date="2023-11" db="EMBL/GenBank/DDBJ databases">
        <title>Halocaridina rubra genome assembly.</title>
        <authorList>
            <person name="Smith C."/>
        </authorList>
    </citation>
    <scope>NUCLEOTIDE SEQUENCE [LARGE SCALE GENOMIC DNA]</scope>
    <source>
        <strain evidence="4">EP-1</strain>
        <tissue evidence="4">Whole</tissue>
    </source>
</reference>
<sequence length="257" mass="27887">MAILTLIFMVLAIDSTLSSEVREHQLRQFNAGQDTYYASAGELNLGASSAGKECNHPDEDAVENARIRCTYSGCRVRCQRGYKMGTSRFLFLSCDTTSGELTYLGMPWEISLPPCLPSCDKYGCPEGQECIAPDTCAPSNSLPSDCPPGFAGPNCKDFGCDPPCQNGGTCIFIDVCDCPVGYWGLLCEKHRCAVPAETPNHATYGGDNDLTTLKVECQNGYTMKSGASSATFICSHQQWIIPNKGNMDDIDTNCYRA</sequence>
<dbReference type="PROSITE" id="PS00022">
    <property type="entry name" value="EGF_1"/>
    <property type="match status" value="1"/>
</dbReference>
<name>A0AAN9A772_HALRR</name>
<comment type="caution">
    <text evidence="1">Lacks conserved residue(s) required for the propagation of feature annotation.</text>
</comment>
<keyword evidence="1" id="KW-1015">Disulfide bond</keyword>
<dbReference type="PROSITE" id="PS50026">
    <property type="entry name" value="EGF_3"/>
    <property type="match status" value="1"/>
</dbReference>
<evidence type="ECO:0000259" key="3">
    <source>
        <dbReference type="PROSITE" id="PS50026"/>
    </source>
</evidence>
<dbReference type="AlphaFoldDB" id="A0AAN9A772"/>
<evidence type="ECO:0000313" key="5">
    <source>
        <dbReference type="Proteomes" id="UP001381693"/>
    </source>
</evidence>
<feature type="disulfide bond" evidence="1">
    <location>
        <begin position="160"/>
        <end position="170"/>
    </location>
</feature>
<dbReference type="EMBL" id="JAXCGZ010009449">
    <property type="protein sequence ID" value="KAK7077243.1"/>
    <property type="molecule type" value="Genomic_DNA"/>
</dbReference>
<evidence type="ECO:0000256" key="1">
    <source>
        <dbReference type="PROSITE-ProRule" id="PRU00076"/>
    </source>
</evidence>
<keyword evidence="1" id="KW-0245">EGF-like domain</keyword>
<dbReference type="SMART" id="SM00181">
    <property type="entry name" value="EGF"/>
    <property type="match status" value="1"/>
</dbReference>
<feature type="chain" id="PRO_5042937981" description="EGF-like domain-containing protein" evidence="2">
    <location>
        <begin position="19"/>
        <end position="257"/>
    </location>
</feature>
<dbReference type="FunFam" id="2.10.25.10:FF:000112">
    <property type="entry name" value="Netrin G1"/>
    <property type="match status" value="1"/>
</dbReference>
<proteinExistence type="predicted"/>
<dbReference type="Gene3D" id="2.10.25.10">
    <property type="entry name" value="Laminin"/>
    <property type="match status" value="1"/>
</dbReference>
<comment type="caution">
    <text evidence="4">The sequence shown here is derived from an EMBL/GenBank/DDBJ whole genome shotgun (WGS) entry which is preliminary data.</text>
</comment>
<feature type="disulfide bond" evidence="1">
    <location>
        <begin position="178"/>
        <end position="187"/>
    </location>
</feature>
<keyword evidence="5" id="KW-1185">Reference proteome</keyword>
<feature type="domain" description="EGF-like" evidence="3">
    <location>
        <begin position="156"/>
        <end position="188"/>
    </location>
</feature>
<accession>A0AAN9A772</accession>
<dbReference type="PROSITE" id="PS01186">
    <property type="entry name" value="EGF_2"/>
    <property type="match status" value="1"/>
</dbReference>
<evidence type="ECO:0000256" key="2">
    <source>
        <dbReference type="SAM" id="SignalP"/>
    </source>
</evidence>
<dbReference type="SUPFAM" id="SSF57196">
    <property type="entry name" value="EGF/Laminin"/>
    <property type="match status" value="1"/>
</dbReference>